<proteinExistence type="predicted"/>
<dbReference type="AlphaFoldDB" id="A0A4Q7J429"/>
<gene>
    <name evidence="3" type="ORF">EWH70_22680</name>
</gene>
<protein>
    <submittedName>
        <fullName evidence="3">SIS domain-containing protein</fullName>
    </submittedName>
</protein>
<dbReference type="InterPro" id="IPR035466">
    <property type="entry name" value="GlmS/AgaS_SIS"/>
</dbReference>
<feature type="domain" description="SIS" evidence="2">
    <location>
        <begin position="37"/>
        <end position="179"/>
    </location>
</feature>
<dbReference type="InterPro" id="IPR035490">
    <property type="entry name" value="GlmS/FrlB_SIS"/>
</dbReference>
<dbReference type="CDD" id="cd05008">
    <property type="entry name" value="SIS_GlmS_GlmD_1"/>
    <property type="match status" value="1"/>
</dbReference>
<dbReference type="Gene3D" id="3.40.50.10490">
    <property type="entry name" value="Glucose-6-phosphate isomerase like protein, domain 1"/>
    <property type="match status" value="2"/>
</dbReference>
<keyword evidence="1" id="KW-0677">Repeat</keyword>
<dbReference type="OrthoDB" id="9761808at2"/>
<sequence length="350" mass="35829">MMTSQGDRPGVHMAAEIAEQPAVLAGLLDRRSDIAGVADAIAKRPPRFALLAARGSSDHAALYAKYLIEVLLGLPAGLVSPSTVTLYGAQPDLRDVLLITVSQSGGSPDLVEFTASARERGALTVAVSNTPSSPLHGAAELAVDIGAGTEKAVAATKTYSATLLSLYLLIDAVRGGKGADAEGIGELAQQALDGSVDSVQRAVDRYRFVNRVITAGRGYSYATALESALKLAETSYLAARAYSGADLLHGPVAAIDEETAVLAVTSRGKGGGAMGDVLDAVSSRGADVVAVGSAAADVPADVRIALPETAEELSPILEILPAQRVALGLSLARGVDPDNPRGLNKVTKTR</sequence>
<keyword evidence="4" id="KW-1185">Reference proteome</keyword>
<dbReference type="Proteomes" id="UP000292003">
    <property type="component" value="Unassembled WGS sequence"/>
</dbReference>
<organism evidence="3 4">
    <name type="scientific">Amycolatopsis suaedae</name>
    <dbReference type="NCBI Taxonomy" id="2510978"/>
    <lineage>
        <taxon>Bacteria</taxon>
        <taxon>Bacillati</taxon>
        <taxon>Actinomycetota</taxon>
        <taxon>Actinomycetes</taxon>
        <taxon>Pseudonocardiales</taxon>
        <taxon>Pseudonocardiaceae</taxon>
        <taxon>Amycolatopsis</taxon>
    </lineage>
</organism>
<comment type="caution">
    <text evidence="3">The sequence shown here is derived from an EMBL/GenBank/DDBJ whole genome shotgun (WGS) entry which is preliminary data.</text>
</comment>
<evidence type="ECO:0000259" key="2">
    <source>
        <dbReference type="PROSITE" id="PS51464"/>
    </source>
</evidence>
<accession>A0A4Q7J429</accession>
<dbReference type="PANTHER" id="PTHR10937">
    <property type="entry name" value="GLUCOSAMINE--FRUCTOSE-6-PHOSPHATE AMINOTRANSFERASE, ISOMERIZING"/>
    <property type="match status" value="1"/>
</dbReference>
<feature type="domain" description="SIS" evidence="2">
    <location>
        <begin position="202"/>
        <end position="340"/>
    </location>
</feature>
<dbReference type="GO" id="GO:1901135">
    <property type="term" value="P:carbohydrate derivative metabolic process"/>
    <property type="evidence" value="ECO:0007669"/>
    <property type="project" value="InterPro"/>
</dbReference>
<dbReference type="CDD" id="cd05009">
    <property type="entry name" value="SIS_GlmS_GlmD_2"/>
    <property type="match status" value="1"/>
</dbReference>
<dbReference type="InterPro" id="IPR046348">
    <property type="entry name" value="SIS_dom_sf"/>
</dbReference>
<dbReference type="Pfam" id="PF01380">
    <property type="entry name" value="SIS"/>
    <property type="match status" value="2"/>
</dbReference>
<dbReference type="PANTHER" id="PTHR10937:SF8">
    <property type="entry name" value="AMINOTRANSFERASE-RELATED"/>
    <property type="match status" value="1"/>
</dbReference>
<dbReference type="EMBL" id="SFCC01000011">
    <property type="protein sequence ID" value="RZQ61759.1"/>
    <property type="molecule type" value="Genomic_DNA"/>
</dbReference>
<dbReference type="PROSITE" id="PS51464">
    <property type="entry name" value="SIS"/>
    <property type="match status" value="2"/>
</dbReference>
<evidence type="ECO:0000256" key="1">
    <source>
        <dbReference type="ARBA" id="ARBA00022737"/>
    </source>
</evidence>
<reference evidence="3 4" key="1">
    <citation type="submission" date="2019-02" db="EMBL/GenBank/DDBJ databases">
        <title>Draft genome sequence of Amycolatopsis sp. 8-3EHSu isolated from roots of Suaeda maritima.</title>
        <authorList>
            <person name="Duangmal K."/>
            <person name="Chantavorakit T."/>
        </authorList>
    </citation>
    <scope>NUCLEOTIDE SEQUENCE [LARGE SCALE GENOMIC DNA]</scope>
    <source>
        <strain evidence="3 4">8-3EHSu</strain>
    </source>
</reference>
<name>A0A4Q7J429_9PSEU</name>
<evidence type="ECO:0000313" key="3">
    <source>
        <dbReference type="EMBL" id="RZQ61759.1"/>
    </source>
</evidence>
<dbReference type="InterPro" id="IPR001347">
    <property type="entry name" value="SIS_dom"/>
</dbReference>
<dbReference type="GO" id="GO:0097367">
    <property type="term" value="F:carbohydrate derivative binding"/>
    <property type="evidence" value="ECO:0007669"/>
    <property type="project" value="InterPro"/>
</dbReference>
<dbReference type="SUPFAM" id="SSF53697">
    <property type="entry name" value="SIS domain"/>
    <property type="match status" value="1"/>
</dbReference>
<evidence type="ECO:0000313" key="4">
    <source>
        <dbReference type="Proteomes" id="UP000292003"/>
    </source>
</evidence>